<gene>
    <name evidence="1" type="ORF">L6164_007402</name>
</gene>
<accession>A0ACB9PCK3</accession>
<keyword evidence="2" id="KW-1185">Reference proteome</keyword>
<dbReference type="Proteomes" id="UP000828941">
    <property type="component" value="Chromosome 4"/>
</dbReference>
<name>A0ACB9PCK3_BAUVA</name>
<comment type="caution">
    <text evidence="1">The sequence shown here is derived from an EMBL/GenBank/DDBJ whole genome shotgun (WGS) entry which is preliminary data.</text>
</comment>
<protein>
    <submittedName>
        <fullName evidence="1">Uncharacterized protein</fullName>
    </submittedName>
</protein>
<organism evidence="1 2">
    <name type="scientific">Bauhinia variegata</name>
    <name type="common">Purple orchid tree</name>
    <name type="synonym">Phanera variegata</name>
    <dbReference type="NCBI Taxonomy" id="167791"/>
    <lineage>
        <taxon>Eukaryota</taxon>
        <taxon>Viridiplantae</taxon>
        <taxon>Streptophyta</taxon>
        <taxon>Embryophyta</taxon>
        <taxon>Tracheophyta</taxon>
        <taxon>Spermatophyta</taxon>
        <taxon>Magnoliopsida</taxon>
        <taxon>eudicotyledons</taxon>
        <taxon>Gunneridae</taxon>
        <taxon>Pentapetalae</taxon>
        <taxon>rosids</taxon>
        <taxon>fabids</taxon>
        <taxon>Fabales</taxon>
        <taxon>Fabaceae</taxon>
        <taxon>Cercidoideae</taxon>
        <taxon>Cercideae</taxon>
        <taxon>Bauhiniinae</taxon>
        <taxon>Bauhinia</taxon>
    </lineage>
</organism>
<evidence type="ECO:0000313" key="2">
    <source>
        <dbReference type="Proteomes" id="UP000828941"/>
    </source>
</evidence>
<proteinExistence type="predicted"/>
<reference evidence="1 2" key="1">
    <citation type="journal article" date="2022" name="DNA Res.">
        <title>Chromosomal-level genome assembly of the orchid tree Bauhinia variegata (Leguminosae; Cercidoideae) supports the allotetraploid origin hypothesis of Bauhinia.</title>
        <authorList>
            <person name="Zhong Y."/>
            <person name="Chen Y."/>
            <person name="Zheng D."/>
            <person name="Pang J."/>
            <person name="Liu Y."/>
            <person name="Luo S."/>
            <person name="Meng S."/>
            <person name="Qian L."/>
            <person name="Wei D."/>
            <person name="Dai S."/>
            <person name="Zhou R."/>
        </authorList>
    </citation>
    <scope>NUCLEOTIDE SEQUENCE [LARGE SCALE GENOMIC DNA]</scope>
    <source>
        <strain evidence="1">BV-YZ2020</strain>
    </source>
</reference>
<evidence type="ECO:0000313" key="1">
    <source>
        <dbReference type="EMBL" id="KAI4346512.1"/>
    </source>
</evidence>
<dbReference type="EMBL" id="CM039429">
    <property type="protein sequence ID" value="KAI4346512.1"/>
    <property type="molecule type" value="Genomic_DNA"/>
</dbReference>
<sequence>MAGAMKKVDKIRQIVRLKQMMMRWKQLTLRRRSVLSDSNNCAESESKSKTNRRTPPGFLAVYVGMERQRFVIPARFLNLRIFKGLLKKAEEEFGFQCNGGLVLPCEVGFFKVLLKHLNKDEGRFGKFSLEEFVKIVSDVGSDSGNCKETVIAFTPLLQKARV</sequence>